<accession>A0A4V2W928</accession>
<evidence type="ECO:0000256" key="2">
    <source>
        <dbReference type="ARBA" id="ARBA00023015"/>
    </source>
</evidence>
<dbReference type="InterPro" id="IPR000847">
    <property type="entry name" value="LysR_HTH_N"/>
</dbReference>
<evidence type="ECO:0000259" key="6">
    <source>
        <dbReference type="PROSITE" id="PS50931"/>
    </source>
</evidence>
<dbReference type="RefSeq" id="WP_165913553.1">
    <property type="nucleotide sequence ID" value="NZ_NRRH01000034.1"/>
</dbReference>
<comment type="similarity">
    <text evidence="1">Belongs to the LysR transcriptional regulatory family.</text>
</comment>
<dbReference type="Pfam" id="PF03466">
    <property type="entry name" value="LysR_substrate"/>
    <property type="match status" value="1"/>
</dbReference>
<evidence type="ECO:0000256" key="1">
    <source>
        <dbReference type="ARBA" id="ARBA00009437"/>
    </source>
</evidence>
<dbReference type="FunFam" id="1.10.10.10:FF:000001">
    <property type="entry name" value="LysR family transcriptional regulator"/>
    <property type="match status" value="1"/>
</dbReference>
<organism evidence="7 8">
    <name type="scientific">Marichromatium gracile</name>
    <name type="common">Chromatium gracile</name>
    <dbReference type="NCBI Taxonomy" id="1048"/>
    <lineage>
        <taxon>Bacteria</taxon>
        <taxon>Pseudomonadati</taxon>
        <taxon>Pseudomonadota</taxon>
        <taxon>Gammaproteobacteria</taxon>
        <taxon>Chromatiales</taxon>
        <taxon>Chromatiaceae</taxon>
        <taxon>Marichromatium</taxon>
    </lineage>
</organism>
<evidence type="ECO:0000256" key="5">
    <source>
        <dbReference type="SAM" id="MobiDB-lite"/>
    </source>
</evidence>
<dbReference type="EMBL" id="SMDC01000015">
    <property type="protein sequence ID" value="TCW33257.1"/>
    <property type="molecule type" value="Genomic_DNA"/>
</dbReference>
<dbReference type="InterPro" id="IPR005119">
    <property type="entry name" value="LysR_subst-bd"/>
</dbReference>
<feature type="region of interest" description="Disordered" evidence="5">
    <location>
        <begin position="282"/>
        <end position="301"/>
    </location>
</feature>
<sequence>MDIALLKTFIEVARHRHFGRAASALCVSQSAVSARVKLLESVLGVVLFERRRGDIRLTEPGQRLLQHAERIVRSWARARAELVGEQRHTLALGCIPDLWSLGVRERVAVLRRAQPWVELRLELLSAATLLQRLADGSLDLALLGEPVESRCCPSEPLARVELVLASSESDIGLERALGEGYILVDWGTRFLTMHAERLAVDLACRMRVDQGRAALDLLREIGGSAYLPRPWVESAAREGWLTAVAAAPSFSLHPHLAIRDGVIDRDPVETAVALLRKTGETPPAEALPEWPASVRDASSGP</sequence>
<dbReference type="SUPFAM" id="SSF53850">
    <property type="entry name" value="Periplasmic binding protein-like II"/>
    <property type="match status" value="1"/>
</dbReference>
<feature type="domain" description="HTH lysR-type" evidence="6">
    <location>
        <begin position="1"/>
        <end position="58"/>
    </location>
</feature>
<dbReference type="Pfam" id="PF00126">
    <property type="entry name" value="HTH_1"/>
    <property type="match status" value="1"/>
</dbReference>
<dbReference type="SUPFAM" id="SSF46785">
    <property type="entry name" value="Winged helix' DNA-binding domain"/>
    <property type="match status" value="1"/>
</dbReference>
<keyword evidence="2" id="KW-0805">Transcription regulation</keyword>
<dbReference type="InterPro" id="IPR036390">
    <property type="entry name" value="WH_DNA-bd_sf"/>
</dbReference>
<reference evidence="7 8" key="1">
    <citation type="submission" date="2019-03" db="EMBL/GenBank/DDBJ databases">
        <title>Genomic Encyclopedia of Type Strains, Phase IV (KMG-IV): sequencing the most valuable type-strain genomes for metagenomic binning, comparative biology and taxonomic classification.</title>
        <authorList>
            <person name="Goeker M."/>
        </authorList>
    </citation>
    <scope>NUCLEOTIDE SEQUENCE [LARGE SCALE GENOMIC DNA]</scope>
    <source>
        <strain evidence="7 8">DSM 203</strain>
    </source>
</reference>
<dbReference type="GO" id="GO:0000976">
    <property type="term" value="F:transcription cis-regulatory region binding"/>
    <property type="evidence" value="ECO:0007669"/>
    <property type="project" value="TreeGrafter"/>
</dbReference>
<protein>
    <submittedName>
        <fullName evidence="7">LysR family transcriptional regulator</fullName>
    </submittedName>
</protein>
<evidence type="ECO:0000313" key="7">
    <source>
        <dbReference type="EMBL" id="TCW33257.1"/>
    </source>
</evidence>
<dbReference type="PANTHER" id="PTHR30126:SF21">
    <property type="entry name" value="TRANSCRIPTIONAL REGULATOR-RELATED"/>
    <property type="match status" value="1"/>
</dbReference>
<dbReference type="CDD" id="cd05466">
    <property type="entry name" value="PBP2_LTTR_substrate"/>
    <property type="match status" value="1"/>
</dbReference>
<name>A0A4V2W928_MARGR</name>
<gene>
    <name evidence="7" type="ORF">EDC29_1157</name>
</gene>
<comment type="caution">
    <text evidence="7">The sequence shown here is derived from an EMBL/GenBank/DDBJ whole genome shotgun (WGS) entry which is preliminary data.</text>
</comment>
<keyword evidence="4" id="KW-0804">Transcription</keyword>
<evidence type="ECO:0000256" key="3">
    <source>
        <dbReference type="ARBA" id="ARBA00023125"/>
    </source>
</evidence>
<dbReference type="Gene3D" id="3.40.190.10">
    <property type="entry name" value="Periplasmic binding protein-like II"/>
    <property type="match status" value="2"/>
</dbReference>
<dbReference type="PROSITE" id="PS50931">
    <property type="entry name" value="HTH_LYSR"/>
    <property type="match status" value="1"/>
</dbReference>
<dbReference type="Gene3D" id="1.10.10.10">
    <property type="entry name" value="Winged helix-like DNA-binding domain superfamily/Winged helix DNA-binding domain"/>
    <property type="match status" value="1"/>
</dbReference>
<evidence type="ECO:0000256" key="4">
    <source>
        <dbReference type="ARBA" id="ARBA00023163"/>
    </source>
</evidence>
<dbReference type="PANTHER" id="PTHR30126">
    <property type="entry name" value="HTH-TYPE TRANSCRIPTIONAL REGULATOR"/>
    <property type="match status" value="1"/>
</dbReference>
<proteinExistence type="inferred from homology"/>
<dbReference type="InterPro" id="IPR036388">
    <property type="entry name" value="WH-like_DNA-bd_sf"/>
</dbReference>
<keyword evidence="3" id="KW-0238">DNA-binding</keyword>
<dbReference type="AlphaFoldDB" id="A0A4V2W928"/>
<dbReference type="GO" id="GO:0003700">
    <property type="term" value="F:DNA-binding transcription factor activity"/>
    <property type="evidence" value="ECO:0007669"/>
    <property type="project" value="InterPro"/>
</dbReference>
<evidence type="ECO:0000313" key="8">
    <source>
        <dbReference type="Proteomes" id="UP000295247"/>
    </source>
</evidence>
<dbReference type="Proteomes" id="UP000295247">
    <property type="component" value="Unassembled WGS sequence"/>
</dbReference>
<dbReference type="PRINTS" id="PR00039">
    <property type="entry name" value="HTHLYSR"/>
</dbReference>